<dbReference type="InterPro" id="IPR036390">
    <property type="entry name" value="WH_DNA-bd_sf"/>
</dbReference>
<keyword evidence="4" id="KW-0804">Transcription</keyword>
<dbReference type="AlphaFoldDB" id="A0A3R9Y5Q2"/>
<dbReference type="Gene3D" id="3.40.190.290">
    <property type="match status" value="1"/>
</dbReference>
<dbReference type="Pfam" id="PF00126">
    <property type="entry name" value="HTH_1"/>
    <property type="match status" value="1"/>
</dbReference>
<accession>A0A3R9Y5Q2</accession>
<dbReference type="Pfam" id="PF03466">
    <property type="entry name" value="LysR_substrate"/>
    <property type="match status" value="1"/>
</dbReference>
<comment type="similarity">
    <text evidence="1">Belongs to the LysR transcriptional regulatory family.</text>
</comment>
<evidence type="ECO:0000256" key="3">
    <source>
        <dbReference type="ARBA" id="ARBA00023125"/>
    </source>
</evidence>
<reference evidence="6 7" key="1">
    <citation type="submission" date="2018-12" db="EMBL/GenBank/DDBJ databases">
        <title>Sphingomonas sp. HMF7854 Genome sequencing and assembly.</title>
        <authorList>
            <person name="Cha I."/>
            <person name="Kang H."/>
            <person name="Kim H."/>
            <person name="Kang J."/>
            <person name="Joh K."/>
        </authorList>
    </citation>
    <scope>NUCLEOTIDE SEQUENCE [LARGE SCALE GENOMIC DNA]</scope>
    <source>
        <strain evidence="6 7">HMF7854</strain>
    </source>
</reference>
<name>A0A3R9Y5Q2_9SPHN</name>
<dbReference type="SUPFAM" id="SSF46785">
    <property type="entry name" value="Winged helix' DNA-binding domain"/>
    <property type="match status" value="1"/>
</dbReference>
<dbReference type="GO" id="GO:0000976">
    <property type="term" value="F:transcription cis-regulatory region binding"/>
    <property type="evidence" value="ECO:0007669"/>
    <property type="project" value="TreeGrafter"/>
</dbReference>
<evidence type="ECO:0000256" key="1">
    <source>
        <dbReference type="ARBA" id="ARBA00009437"/>
    </source>
</evidence>
<dbReference type="PROSITE" id="PS50931">
    <property type="entry name" value="HTH_LYSR"/>
    <property type="match status" value="1"/>
</dbReference>
<evidence type="ECO:0000256" key="2">
    <source>
        <dbReference type="ARBA" id="ARBA00023015"/>
    </source>
</evidence>
<keyword evidence="3" id="KW-0238">DNA-binding</keyword>
<evidence type="ECO:0000259" key="5">
    <source>
        <dbReference type="PROSITE" id="PS50931"/>
    </source>
</evidence>
<feature type="domain" description="HTH lysR-type" evidence="5">
    <location>
        <begin position="2"/>
        <end position="59"/>
    </location>
</feature>
<dbReference type="SUPFAM" id="SSF53850">
    <property type="entry name" value="Periplasmic binding protein-like II"/>
    <property type="match status" value="1"/>
</dbReference>
<dbReference type="InterPro" id="IPR000847">
    <property type="entry name" value="LysR_HTH_N"/>
</dbReference>
<dbReference type="PRINTS" id="PR00039">
    <property type="entry name" value="HTHLYSR"/>
</dbReference>
<dbReference type="PANTHER" id="PTHR30126">
    <property type="entry name" value="HTH-TYPE TRANSCRIPTIONAL REGULATOR"/>
    <property type="match status" value="1"/>
</dbReference>
<dbReference type="PANTHER" id="PTHR30126:SF97">
    <property type="entry name" value="HTH-TYPE TRANSCRIPTIONAL REGULATOR ABGR"/>
    <property type="match status" value="1"/>
</dbReference>
<dbReference type="InterPro" id="IPR036388">
    <property type="entry name" value="WH-like_DNA-bd_sf"/>
</dbReference>
<dbReference type="OrthoDB" id="9775392at2"/>
<evidence type="ECO:0000256" key="4">
    <source>
        <dbReference type="ARBA" id="ARBA00023163"/>
    </source>
</evidence>
<protein>
    <submittedName>
        <fullName evidence="6">LysR family transcriptional regulator</fullName>
    </submittedName>
</protein>
<dbReference type="InterPro" id="IPR005119">
    <property type="entry name" value="LysR_subst-bd"/>
</dbReference>
<organism evidence="6 7">
    <name type="scientific">Sphingomonas ginkgonis</name>
    <dbReference type="NCBI Taxonomy" id="2315330"/>
    <lineage>
        <taxon>Bacteria</taxon>
        <taxon>Pseudomonadati</taxon>
        <taxon>Pseudomonadota</taxon>
        <taxon>Alphaproteobacteria</taxon>
        <taxon>Sphingomonadales</taxon>
        <taxon>Sphingomonadaceae</taxon>
        <taxon>Sphingomonas</taxon>
    </lineage>
</organism>
<sequence>MIDPRALRTFLAVCRAGTISGAARQLNISQPSVSVAVAQLEHSLGTTLFERSRAGSRLTSGGEALRRRAEAMEALLDDAEREARLAGQGVRGLLRIGGTPGALVSLLPDAIRRLERRPDPFELHVVERSDAELIDLLRKGQIELAFVTTQIEEPPADIEEETFAGDPFALIVGKRNDHLPASLSLRETGRLRWVLPEARGSFRRQVDALFTAADLPFPRDAIRCDSLLLTKAVVRGSERVTVLPRDVAAAELSIGVLRAIAIREACFVRQVGVRRLRDGRGSQLAEELLVTLRHRP</sequence>
<keyword evidence="2" id="KW-0805">Transcription regulation</keyword>
<proteinExistence type="inferred from homology"/>
<gene>
    <name evidence="6" type="ORF">HMF7854_07205</name>
</gene>
<dbReference type="GO" id="GO:0003700">
    <property type="term" value="F:DNA-binding transcription factor activity"/>
    <property type="evidence" value="ECO:0007669"/>
    <property type="project" value="InterPro"/>
</dbReference>
<evidence type="ECO:0000313" key="7">
    <source>
        <dbReference type="Proteomes" id="UP000274661"/>
    </source>
</evidence>
<evidence type="ECO:0000313" key="6">
    <source>
        <dbReference type="EMBL" id="RST30644.1"/>
    </source>
</evidence>
<keyword evidence="7" id="KW-1185">Reference proteome</keyword>
<dbReference type="EMBL" id="RWJF01000001">
    <property type="protein sequence ID" value="RST30644.1"/>
    <property type="molecule type" value="Genomic_DNA"/>
</dbReference>
<comment type="caution">
    <text evidence="6">The sequence shown here is derived from an EMBL/GenBank/DDBJ whole genome shotgun (WGS) entry which is preliminary data.</text>
</comment>
<dbReference type="Proteomes" id="UP000274661">
    <property type="component" value="Unassembled WGS sequence"/>
</dbReference>
<dbReference type="Gene3D" id="1.10.10.10">
    <property type="entry name" value="Winged helix-like DNA-binding domain superfamily/Winged helix DNA-binding domain"/>
    <property type="match status" value="1"/>
</dbReference>
<dbReference type="RefSeq" id="WP_126718477.1">
    <property type="nucleotide sequence ID" value="NZ_RWJF01000001.1"/>
</dbReference>